<dbReference type="AlphaFoldDB" id="A0A183G7P2"/>
<evidence type="ECO:0000313" key="1">
    <source>
        <dbReference type="EMBL" id="VDP09980.1"/>
    </source>
</evidence>
<gene>
    <name evidence="1" type="ORF">HPBE_LOCUS17823</name>
</gene>
<dbReference type="Proteomes" id="UP000050761">
    <property type="component" value="Unassembled WGS sequence"/>
</dbReference>
<evidence type="ECO:0000313" key="3">
    <source>
        <dbReference type="WBParaSite" id="HPBE_0001782401-mRNA-1"/>
    </source>
</evidence>
<name>A0A183G7P2_HELPZ</name>
<organism evidence="2 3">
    <name type="scientific">Heligmosomoides polygyrus</name>
    <name type="common">Parasitic roundworm</name>
    <dbReference type="NCBI Taxonomy" id="6339"/>
    <lineage>
        <taxon>Eukaryota</taxon>
        <taxon>Metazoa</taxon>
        <taxon>Ecdysozoa</taxon>
        <taxon>Nematoda</taxon>
        <taxon>Chromadorea</taxon>
        <taxon>Rhabditida</taxon>
        <taxon>Rhabditina</taxon>
        <taxon>Rhabditomorpha</taxon>
        <taxon>Strongyloidea</taxon>
        <taxon>Heligmosomidae</taxon>
        <taxon>Heligmosomoides</taxon>
    </lineage>
</organism>
<sequence length="75" mass="8763">MNHRPLCHFGRNVEFWKEMKTGRGGGSTFQWRAKPVISSSAYYYRWTDVVALTLETFVDRDGNLRPKLAVTRSLR</sequence>
<keyword evidence="2" id="KW-1185">Reference proteome</keyword>
<proteinExistence type="predicted"/>
<reference evidence="3" key="2">
    <citation type="submission" date="2019-09" db="UniProtKB">
        <authorList>
            <consortium name="WormBaseParasite"/>
        </authorList>
    </citation>
    <scope>IDENTIFICATION</scope>
</reference>
<protein>
    <submittedName>
        <fullName evidence="3">Transposase</fullName>
    </submittedName>
</protein>
<dbReference type="WBParaSite" id="HPBE_0001782401-mRNA-1">
    <property type="protein sequence ID" value="HPBE_0001782401-mRNA-1"/>
    <property type="gene ID" value="HPBE_0001782401"/>
</dbReference>
<dbReference type="EMBL" id="UZAH01030283">
    <property type="protein sequence ID" value="VDP09980.1"/>
    <property type="molecule type" value="Genomic_DNA"/>
</dbReference>
<reference evidence="1 2" key="1">
    <citation type="submission" date="2018-11" db="EMBL/GenBank/DDBJ databases">
        <authorList>
            <consortium name="Pathogen Informatics"/>
        </authorList>
    </citation>
    <scope>NUCLEOTIDE SEQUENCE [LARGE SCALE GENOMIC DNA]</scope>
</reference>
<accession>A0A3P8AZD7</accession>
<accession>A0A183G7P2</accession>
<evidence type="ECO:0000313" key="2">
    <source>
        <dbReference type="Proteomes" id="UP000050761"/>
    </source>
</evidence>